<accession>A0ABY3WC76</accession>
<keyword evidence="8" id="KW-0282">Flagellum</keyword>
<dbReference type="InterPro" id="IPR051472">
    <property type="entry name" value="T3SS_Stator/FliH"/>
</dbReference>
<keyword evidence="4" id="KW-1005">Bacterial flagellum biogenesis</keyword>
<evidence type="ECO:0000256" key="5">
    <source>
        <dbReference type="ARBA" id="ARBA00022927"/>
    </source>
</evidence>
<dbReference type="PANTHER" id="PTHR34982">
    <property type="entry name" value="YOP PROTEINS TRANSLOCATION PROTEIN L"/>
    <property type="match status" value="1"/>
</dbReference>
<name>A0ABY3WC76_9MICC</name>
<keyword evidence="6" id="KW-1006">Bacterial flagellum protein export</keyword>
<feature type="domain" description="Flagellar assembly protein FliH/Type III secretion system HrpE" evidence="7">
    <location>
        <begin position="88"/>
        <end position="207"/>
    </location>
</feature>
<organism evidence="8 9">
    <name type="scientific">Arthrobacter sulfonylureivorans</name>
    <dbReference type="NCBI Taxonomy" id="2486855"/>
    <lineage>
        <taxon>Bacteria</taxon>
        <taxon>Bacillati</taxon>
        <taxon>Actinomycetota</taxon>
        <taxon>Actinomycetes</taxon>
        <taxon>Micrococcales</taxon>
        <taxon>Micrococcaceae</taxon>
        <taxon>Arthrobacter</taxon>
    </lineage>
</organism>
<dbReference type="Pfam" id="PF02108">
    <property type="entry name" value="FliH"/>
    <property type="match status" value="1"/>
</dbReference>
<dbReference type="PANTHER" id="PTHR34982:SF1">
    <property type="entry name" value="FLAGELLAR ASSEMBLY PROTEIN FLIH"/>
    <property type="match status" value="1"/>
</dbReference>
<evidence type="ECO:0000313" key="8">
    <source>
        <dbReference type="EMBL" id="UNK46803.1"/>
    </source>
</evidence>
<evidence type="ECO:0000256" key="3">
    <source>
        <dbReference type="ARBA" id="ARBA00022448"/>
    </source>
</evidence>
<dbReference type="Proteomes" id="UP000829069">
    <property type="component" value="Chromosome"/>
</dbReference>
<keyword evidence="8" id="KW-0969">Cilium</keyword>
<keyword evidence="5" id="KW-0653">Protein transport</keyword>
<reference evidence="8 9" key="1">
    <citation type="submission" date="2022-03" db="EMBL/GenBank/DDBJ databases">
        <title>Isotopic signatures of nitrous oxide derived from detoxification processes.</title>
        <authorList>
            <person name="Behrendt U."/>
            <person name="Buchen C."/>
            <person name="Well R."/>
            <person name="Ulrich A."/>
            <person name="Rohe L."/>
            <person name="Kolb S."/>
            <person name="Schloter M."/>
            <person name="Horn M.A."/>
            <person name="Augustin J."/>
        </authorList>
    </citation>
    <scope>NUCLEOTIDE SEQUENCE [LARGE SCALE GENOMIC DNA]</scope>
    <source>
        <strain evidence="8 9">S4-C24</strain>
    </source>
</reference>
<evidence type="ECO:0000256" key="6">
    <source>
        <dbReference type="ARBA" id="ARBA00023225"/>
    </source>
</evidence>
<comment type="similarity">
    <text evidence="2">Belongs to the FliH family.</text>
</comment>
<proteinExistence type="inferred from homology"/>
<evidence type="ECO:0000313" key="9">
    <source>
        <dbReference type="Proteomes" id="UP000829069"/>
    </source>
</evidence>
<dbReference type="EMBL" id="CP093326">
    <property type="protein sequence ID" value="UNK46803.1"/>
    <property type="molecule type" value="Genomic_DNA"/>
</dbReference>
<comment type="function">
    <text evidence="1">Needed for flagellar regrowth and assembly.</text>
</comment>
<gene>
    <name evidence="8" type="ORF">MNQ99_05465</name>
</gene>
<evidence type="ECO:0000259" key="7">
    <source>
        <dbReference type="Pfam" id="PF02108"/>
    </source>
</evidence>
<evidence type="ECO:0000256" key="1">
    <source>
        <dbReference type="ARBA" id="ARBA00003041"/>
    </source>
</evidence>
<keyword evidence="9" id="KW-1185">Reference proteome</keyword>
<protein>
    <submittedName>
        <fullName evidence="8">Flagellar assembly protein FliH</fullName>
    </submittedName>
</protein>
<keyword evidence="8" id="KW-0966">Cell projection</keyword>
<evidence type="ECO:0000256" key="4">
    <source>
        <dbReference type="ARBA" id="ARBA00022795"/>
    </source>
</evidence>
<sequence>MSTDATFSRLSFPELNTGAKNFSKVAYTELRSDDEAQERAFEQAKVRGHAAGYTAGMREGAEMMRARQLAMEQDHTAMMADGRARVQQAVAALGAATRALEERAAPVLAAAQNTLAAAAIELAEAILGHELSDGHASARSALTRALAGVDASRVHTVRMNPADLTMLAPETRSQAGVGFSPDSSLAPGDAVTEFADGFLDARIRTALARAKAALLEVPQ</sequence>
<evidence type="ECO:0000256" key="2">
    <source>
        <dbReference type="ARBA" id="ARBA00006602"/>
    </source>
</evidence>
<keyword evidence="3" id="KW-0813">Transport</keyword>
<dbReference type="RefSeq" id="WP_241914704.1">
    <property type="nucleotide sequence ID" value="NZ_CP093326.1"/>
</dbReference>
<dbReference type="InterPro" id="IPR018035">
    <property type="entry name" value="Flagellar_FliH/T3SS_HrpE"/>
</dbReference>